<dbReference type="AlphaFoldDB" id="A0A917A648"/>
<comment type="caution">
    <text evidence="1">The sequence shown here is derived from an EMBL/GenBank/DDBJ whole genome shotgun (WGS) entry which is preliminary data.</text>
</comment>
<sequence length="76" mass="8607">MADRSDLETARQAGRFVGALLDSSPDMCPWTRDERVDLQGAWFTGFQEGRWARIQIDAAEWPPIEISLDVLKGRAE</sequence>
<protein>
    <submittedName>
        <fullName evidence="1">Uncharacterized protein</fullName>
    </submittedName>
</protein>
<reference evidence="1" key="1">
    <citation type="journal article" date="2014" name="Int. J. Syst. Evol. Microbiol.">
        <title>Complete genome sequence of Corynebacterium casei LMG S-19264T (=DSM 44701T), isolated from a smear-ripened cheese.</title>
        <authorList>
            <consortium name="US DOE Joint Genome Institute (JGI-PGF)"/>
            <person name="Walter F."/>
            <person name="Albersmeier A."/>
            <person name="Kalinowski J."/>
            <person name="Ruckert C."/>
        </authorList>
    </citation>
    <scope>NUCLEOTIDE SEQUENCE</scope>
    <source>
        <strain evidence="1">CGMCC 1.15367</strain>
    </source>
</reference>
<organism evidence="1 2">
    <name type="scientific">Aureimonas endophytica</name>
    <dbReference type="NCBI Taxonomy" id="2027858"/>
    <lineage>
        <taxon>Bacteria</taxon>
        <taxon>Pseudomonadati</taxon>
        <taxon>Pseudomonadota</taxon>
        <taxon>Alphaproteobacteria</taxon>
        <taxon>Hyphomicrobiales</taxon>
        <taxon>Aurantimonadaceae</taxon>
        <taxon>Aureimonas</taxon>
    </lineage>
</organism>
<gene>
    <name evidence="1" type="ORF">GCM10011390_51210</name>
</gene>
<dbReference type="EMBL" id="BMIQ01000020">
    <property type="protein sequence ID" value="GGE25513.1"/>
    <property type="molecule type" value="Genomic_DNA"/>
</dbReference>
<evidence type="ECO:0000313" key="1">
    <source>
        <dbReference type="EMBL" id="GGE25513.1"/>
    </source>
</evidence>
<reference evidence="1" key="2">
    <citation type="submission" date="2020-09" db="EMBL/GenBank/DDBJ databases">
        <authorList>
            <person name="Sun Q."/>
            <person name="Zhou Y."/>
        </authorList>
    </citation>
    <scope>NUCLEOTIDE SEQUENCE</scope>
    <source>
        <strain evidence="1">CGMCC 1.15367</strain>
    </source>
</reference>
<name>A0A917A648_9HYPH</name>
<dbReference type="RefSeq" id="WP_188913666.1">
    <property type="nucleotide sequence ID" value="NZ_BMIQ01000020.1"/>
</dbReference>
<proteinExistence type="predicted"/>
<accession>A0A917A648</accession>
<keyword evidence="2" id="KW-1185">Reference proteome</keyword>
<dbReference type="Proteomes" id="UP000644699">
    <property type="component" value="Unassembled WGS sequence"/>
</dbReference>
<evidence type="ECO:0000313" key="2">
    <source>
        <dbReference type="Proteomes" id="UP000644699"/>
    </source>
</evidence>